<dbReference type="PANTHER" id="PTHR30204">
    <property type="entry name" value="REDOX-CYCLING DRUG-SENSING TRANSCRIPTIONAL ACTIVATOR SOXR"/>
    <property type="match status" value="1"/>
</dbReference>
<protein>
    <submittedName>
        <fullName evidence="4">MerR family transcriptional regulator</fullName>
    </submittedName>
</protein>
<feature type="region of interest" description="Disordered" evidence="2">
    <location>
        <begin position="93"/>
        <end position="122"/>
    </location>
</feature>
<dbReference type="EMBL" id="CP081869">
    <property type="protein sequence ID" value="QZN99457.1"/>
    <property type="molecule type" value="Genomic_DNA"/>
</dbReference>
<dbReference type="Proteomes" id="UP000825701">
    <property type="component" value="Chromosome"/>
</dbReference>
<keyword evidence="5" id="KW-1185">Reference proteome</keyword>
<name>A0A9E6RA54_9HYPH</name>
<evidence type="ECO:0000313" key="5">
    <source>
        <dbReference type="Proteomes" id="UP000825701"/>
    </source>
</evidence>
<dbReference type="SUPFAM" id="SSF46955">
    <property type="entry name" value="Putative DNA-binding domain"/>
    <property type="match status" value="1"/>
</dbReference>
<dbReference type="Gene3D" id="1.10.1660.10">
    <property type="match status" value="1"/>
</dbReference>
<reference evidence="4" key="1">
    <citation type="submission" date="2021-08" db="EMBL/GenBank/DDBJ databases">
        <authorList>
            <person name="Zhang H."/>
            <person name="Xu M."/>
            <person name="Yu Z."/>
            <person name="Yang L."/>
            <person name="Cai Y."/>
        </authorList>
    </citation>
    <scope>NUCLEOTIDE SEQUENCE</scope>
    <source>
        <strain evidence="4">CHL1</strain>
    </source>
</reference>
<dbReference type="PROSITE" id="PS50937">
    <property type="entry name" value="HTH_MERR_2"/>
    <property type="match status" value="1"/>
</dbReference>
<dbReference type="PANTHER" id="PTHR30204:SF15">
    <property type="entry name" value="BLL5018 PROTEIN"/>
    <property type="match status" value="1"/>
</dbReference>
<dbReference type="InterPro" id="IPR047057">
    <property type="entry name" value="MerR_fam"/>
</dbReference>
<dbReference type="Pfam" id="PF13411">
    <property type="entry name" value="MerR_1"/>
    <property type="match status" value="1"/>
</dbReference>
<organism evidence="4 5">
    <name type="scientific">Chenggangzhangella methanolivorans</name>
    <dbReference type="NCBI Taxonomy" id="1437009"/>
    <lineage>
        <taxon>Bacteria</taxon>
        <taxon>Pseudomonadati</taxon>
        <taxon>Pseudomonadota</taxon>
        <taxon>Alphaproteobacteria</taxon>
        <taxon>Hyphomicrobiales</taxon>
        <taxon>Methylopilaceae</taxon>
        <taxon>Chenggangzhangella</taxon>
    </lineage>
</organism>
<dbReference type="AlphaFoldDB" id="A0A9E6RA54"/>
<feature type="domain" description="HTH merR-type" evidence="3">
    <location>
        <begin position="21"/>
        <end position="89"/>
    </location>
</feature>
<proteinExistence type="predicted"/>
<keyword evidence="1" id="KW-0238">DNA-binding</keyword>
<dbReference type="GO" id="GO:0003677">
    <property type="term" value="F:DNA binding"/>
    <property type="evidence" value="ECO:0007669"/>
    <property type="project" value="UniProtKB-KW"/>
</dbReference>
<evidence type="ECO:0000256" key="1">
    <source>
        <dbReference type="ARBA" id="ARBA00023125"/>
    </source>
</evidence>
<feature type="compositionally biased region" description="Low complexity" evidence="2">
    <location>
        <begin position="103"/>
        <end position="119"/>
    </location>
</feature>
<dbReference type="SMART" id="SM00422">
    <property type="entry name" value="HTH_MERR"/>
    <property type="match status" value="1"/>
</dbReference>
<evidence type="ECO:0000259" key="3">
    <source>
        <dbReference type="PROSITE" id="PS50937"/>
    </source>
</evidence>
<dbReference type="GO" id="GO:0003700">
    <property type="term" value="F:DNA-binding transcription factor activity"/>
    <property type="evidence" value="ECO:0007669"/>
    <property type="project" value="InterPro"/>
</dbReference>
<evidence type="ECO:0000313" key="4">
    <source>
        <dbReference type="EMBL" id="QZN99457.1"/>
    </source>
</evidence>
<evidence type="ECO:0000256" key="2">
    <source>
        <dbReference type="SAM" id="MobiDB-lite"/>
    </source>
</evidence>
<dbReference type="InterPro" id="IPR009061">
    <property type="entry name" value="DNA-bd_dom_put_sf"/>
</dbReference>
<dbReference type="CDD" id="cd04765">
    <property type="entry name" value="HTH_MlrA-like_sg2"/>
    <property type="match status" value="1"/>
</dbReference>
<dbReference type="KEGG" id="cmet:K6K41_22440"/>
<accession>A0A9E6RA54</accession>
<sequence>MTDLPEDDRDVAAKGPDAFRTISEVAEELGLPQHVLRFWETRFPQIRPIKRGGGRRYYRPGDVDLLRGVKQLLYGQGYTIRGVQRILRETGGRKNTQEAGQRAGPSFAPAGSAPSGPGPEIWASGRRAAIEETPDPADPTDDLLAYDDEEFEDAPVAAAGARVVQPHLAPVVEARPALSAEQIGRLRGALEELAACRRLLAERT</sequence>
<dbReference type="RefSeq" id="WP_261402526.1">
    <property type="nucleotide sequence ID" value="NZ_CP081869.1"/>
</dbReference>
<dbReference type="InterPro" id="IPR000551">
    <property type="entry name" value="MerR-type_HTH_dom"/>
</dbReference>
<gene>
    <name evidence="4" type="ORF">K6K41_22440</name>
</gene>